<accession>A0ABR0BBA9</accession>
<evidence type="ECO:0000256" key="1">
    <source>
        <dbReference type="SAM" id="Phobius"/>
    </source>
</evidence>
<evidence type="ECO:0000313" key="2">
    <source>
        <dbReference type="EMBL" id="KAK4058951.1"/>
    </source>
</evidence>
<sequence length="247" mass="28253">MDSQLTDRVRAIDEKVKQLLVHVDEIVRLQENVLNDTTCLIYQNLDGQISKFKAFESLVRADIDSLRTASFSGSFARSILQIHLPRLDRKLEDVSSYFNRLRTEYQGRCREQIIQQQYLNADARGRLDHAKLLAKLEKAPQDVITRRKQIQRIEHRDDEVFTMPQDGQDVIKATSSQIRAVNVLGQGAGRIRGHSISRNGTEGDTVKQAPRIRKLWAPCFIPRPAVLALALGLVLVFVLLAFRRNRK</sequence>
<comment type="caution">
    <text evidence="2">The sequence shown here is derived from an EMBL/GenBank/DDBJ whole genome shotgun (WGS) entry which is preliminary data.</text>
</comment>
<evidence type="ECO:0000313" key="3">
    <source>
        <dbReference type="Proteomes" id="UP001287286"/>
    </source>
</evidence>
<feature type="transmembrane region" description="Helical" evidence="1">
    <location>
        <begin position="220"/>
        <end position="242"/>
    </location>
</feature>
<reference evidence="2 3" key="1">
    <citation type="journal article" date="2024" name="Microbiol. Resour. Announc.">
        <title>Genome annotations for the ascomycete fungi Trichoderma harzianum, Trichoderma aggressivum, and Purpureocillium lilacinum.</title>
        <authorList>
            <person name="Beijen E.P.W."/>
            <person name="Ohm R.A."/>
        </authorList>
    </citation>
    <scope>NUCLEOTIDE SEQUENCE [LARGE SCALE GENOMIC DNA]</scope>
    <source>
        <strain evidence="2 3">CBS 150709</strain>
    </source>
</reference>
<keyword evidence="1" id="KW-0812">Transmembrane</keyword>
<name>A0ABR0BBA9_PURLI</name>
<keyword evidence="3" id="KW-1185">Reference proteome</keyword>
<protein>
    <submittedName>
        <fullName evidence="2">Uncharacterized protein</fullName>
    </submittedName>
</protein>
<dbReference type="Gene3D" id="1.20.58.70">
    <property type="match status" value="1"/>
</dbReference>
<gene>
    <name evidence="2" type="ORF">Purlil1_14419</name>
</gene>
<proteinExistence type="predicted"/>
<organism evidence="2 3">
    <name type="scientific">Purpureocillium lilacinum</name>
    <name type="common">Paecilomyces lilacinus</name>
    <dbReference type="NCBI Taxonomy" id="33203"/>
    <lineage>
        <taxon>Eukaryota</taxon>
        <taxon>Fungi</taxon>
        <taxon>Dikarya</taxon>
        <taxon>Ascomycota</taxon>
        <taxon>Pezizomycotina</taxon>
        <taxon>Sordariomycetes</taxon>
        <taxon>Hypocreomycetidae</taxon>
        <taxon>Hypocreales</taxon>
        <taxon>Ophiocordycipitaceae</taxon>
        <taxon>Purpureocillium</taxon>
    </lineage>
</organism>
<dbReference type="Proteomes" id="UP001287286">
    <property type="component" value="Unassembled WGS sequence"/>
</dbReference>
<keyword evidence="1" id="KW-1133">Transmembrane helix</keyword>
<dbReference type="EMBL" id="JAWRVI010000906">
    <property type="protein sequence ID" value="KAK4058951.1"/>
    <property type="molecule type" value="Genomic_DNA"/>
</dbReference>
<keyword evidence="1" id="KW-0472">Membrane</keyword>